<evidence type="ECO:0000313" key="2">
    <source>
        <dbReference type="Proteomes" id="UP000199516"/>
    </source>
</evidence>
<dbReference type="InterPro" id="IPR036102">
    <property type="entry name" value="OsmC/Ohrsf"/>
</dbReference>
<dbReference type="InterPro" id="IPR015946">
    <property type="entry name" value="KH_dom-like_a/b"/>
</dbReference>
<protein>
    <submittedName>
        <fullName evidence="1">Uncharacterized OsmC-related protein</fullName>
    </submittedName>
</protein>
<proteinExistence type="predicted"/>
<dbReference type="PANTHER" id="PTHR35368">
    <property type="entry name" value="HYDROPEROXIDE REDUCTASE"/>
    <property type="match status" value="1"/>
</dbReference>
<gene>
    <name evidence="1" type="ORF">SAMN05192532_103130</name>
</gene>
<dbReference type="SUPFAM" id="SSF82784">
    <property type="entry name" value="OsmC-like"/>
    <property type="match status" value="1"/>
</dbReference>
<dbReference type="Proteomes" id="UP000199516">
    <property type="component" value="Unassembled WGS sequence"/>
</dbReference>
<dbReference type="STRING" id="930128.SAMN05192532_103130"/>
<evidence type="ECO:0000313" key="1">
    <source>
        <dbReference type="EMBL" id="SFE70288.1"/>
    </source>
</evidence>
<organism evidence="1 2">
    <name type="scientific">Alteribacillus iranensis</name>
    <dbReference type="NCBI Taxonomy" id="930128"/>
    <lineage>
        <taxon>Bacteria</taxon>
        <taxon>Bacillati</taxon>
        <taxon>Bacillota</taxon>
        <taxon>Bacilli</taxon>
        <taxon>Bacillales</taxon>
        <taxon>Bacillaceae</taxon>
        <taxon>Alteribacillus</taxon>
    </lineage>
</organism>
<dbReference type="AlphaFoldDB" id="A0A1I2CPV5"/>
<dbReference type="InterPro" id="IPR003718">
    <property type="entry name" value="OsmC/Ohr_fam"/>
</dbReference>
<keyword evidence="2" id="KW-1185">Reference proteome</keyword>
<dbReference type="InterPro" id="IPR052924">
    <property type="entry name" value="OsmC/Ohr_hydroprdx_reductase"/>
</dbReference>
<name>A0A1I2CPV5_9BACI</name>
<dbReference type="OrthoDB" id="1433018at2"/>
<dbReference type="PANTHER" id="PTHR35368:SF1">
    <property type="entry name" value="HYDROPEROXIDE REDUCTASE"/>
    <property type="match status" value="1"/>
</dbReference>
<accession>A0A1I2CPV5</accession>
<dbReference type="RefSeq" id="WP_091660202.1">
    <property type="nucleotide sequence ID" value="NZ_FONT01000003.1"/>
</dbReference>
<dbReference type="Gene3D" id="3.30.300.20">
    <property type="match status" value="1"/>
</dbReference>
<dbReference type="EMBL" id="FONT01000003">
    <property type="protein sequence ID" value="SFE70288.1"/>
    <property type="molecule type" value="Genomic_DNA"/>
</dbReference>
<reference evidence="1 2" key="1">
    <citation type="submission" date="2016-10" db="EMBL/GenBank/DDBJ databases">
        <authorList>
            <person name="de Groot N.N."/>
        </authorList>
    </citation>
    <scope>NUCLEOTIDE SEQUENCE [LARGE SCALE GENOMIC DNA]</scope>
    <source>
        <strain evidence="1 2">DSM 23995</strain>
    </source>
</reference>
<sequence length="151" mass="16697">MSTEQLMKVATEGQWEGGVKTSISVRDFEPLIVDEPASLGGGDEGPNPVEYVLAGLSSCTSVMIALIAKEQDFTFNGVEFKNEGDIDIRGLQGVEGVSPHFQEVRFDVILDTTENEDKIQQLKEAVEKRCPVMNLLRDADIPVETKWLKKL</sequence>
<dbReference type="Pfam" id="PF02566">
    <property type="entry name" value="OsmC"/>
    <property type="match status" value="1"/>
</dbReference>